<dbReference type="Pfam" id="PF07695">
    <property type="entry name" value="7TMR-DISM_7TM"/>
    <property type="match status" value="1"/>
</dbReference>
<evidence type="ECO:0000259" key="7">
    <source>
        <dbReference type="PROSITE" id="PS50110"/>
    </source>
</evidence>
<feature type="transmembrane region" description="Helical" evidence="5">
    <location>
        <begin position="191"/>
        <end position="215"/>
    </location>
</feature>
<dbReference type="SUPFAM" id="SSF55874">
    <property type="entry name" value="ATPase domain of HSP90 chaperone/DNA topoisomerase II/histidine kinase"/>
    <property type="match status" value="1"/>
</dbReference>
<keyword evidence="5" id="KW-0472">Membrane</keyword>
<evidence type="ECO:0000313" key="9">
    <source>
        <dbReference type="Proteomes" id="UP001610063"/>
    </source>
</evidence>
<feature type="modified residue" description="4-aspartylphosphate" evidence="4">
    <location>
        <position position="709"/>
    </location>
</feature>
<dbReference type="EMBL" id="JBIPKE010000019">
    <property type="protein sequence ID" value="MFH6985039.1"/>
    <property type="molecule type" value="Genomic_DNA"/>
</dbReference>
<dbReference type="InterPro" id="IPR001789">
    <property type="entry name" value="Sig_transdc_resp-reg_receiver"/>
</dbReference>
<dbReference type="EC" id="2.7.13.3" evidence="2"/>
<keyword evidence="5" id="KW-1133">Transmembrane helix</keyword>
<dbReference type="SMART" id="SM00388">
    <property type="entry name" value="HisKA"/>
    <property type="match status" value="1"/>
</dbReference>
<evidence type="ECO:0000313" key="8">
    <source>
        <dbReference type="EMBL" id="MFH6985039.1"/>
    </source>
</evidence>
<dbReference type="InterPro" id="IPR036890">
    <property type="entry name" value="HATPase_C_sf"/>
</dbReference>
<dbReference type="CDD" id="cd17546">
    <property type="entry name" value="REC_hyHK_CKI1_RcsC-like"/>
    <property type="match status" value="1"/>
</dbReference>
<reference evidence="8 9" key="1">
    <citation type="journal article" date="2013" name="Int. J. Syst. Evol. Microbiol.">
        <title>Marinoscillum luteum sp. nov., isolated from marine sediment.</title>
        <authorList>
            <person name="Cha I.T."/>
            <person name="Park S.J."/>
            <person name="Kim S.J."/>
            <person name="Kim J.G."/>
            <person name="Jung M.Y."/>
            <person name="Shin K.S."/>
            <person name="Kwon K.K."/>
            <person name="Yang S.H."/>
            <person name="Seo Y.S."/>
            <person name="Rhee S.K."/>
        </authorList>
    </citation>
    <scope>NUCLEOTIDE SEQUENCE [LARGE SCALE GENOMIC DNA]</scope>
    <source>
        <strain evidence="8 9">KCTC 23939</strain>
    </source>
</reference>
<organism evidence="8 9">
    <name type="scientific">Marinoscillum luteum</name>
    <dbReference type="NCBI Taxonomy" id="861051"/>
    <lineage>
        <taxon>Bacteria</taxon>
        <taxon>Pseudomonadati</taxon>
        <taxon>Bacteroidota</taxon>
        <taxon>Cytophagia</taxon>
        <taxon>Cytophagales</taxon>
        <taxon>Reichenbachiellaceae</taxon>
        <taxon>Marinoscillum</taxon>
    </lineage>
</organism>
<dbReference type="CDD" id="cd16922">
    <property type="entry name" value="HATPase_EvgS-ArcB-TorS-like"/>
    <property type="match status" value="1"/>
</dbReference>
<feature type="transmembrane region" description="Helical" evidence="5">
    <location>
        <begin position="288"/>
        <end position="310"/>
    </location>
</feature>
<dbReference type="Proteomes" id="UP001610063">
    <property type="component" value="Unassembled WGS sequence"/>
</dbReference>
<keyword evidence="9" id="KW-1185">Reference proteome</keyword>
<feature type="domain" description="Response regulatory" evidence="7">
    <location>
        <begin position="660"/>
        <end position="774"/>
    </location>
</feature>
<dbReference type="SUPFAM" id="SSF52172">
    <property type="entry name" value="CheY-like"/>
    <property type="match status" value="1"/>
</dbReference>
<dbReference type="InterPro" id="IPR011623">
    <property type="entry name" value="7TMR_DISM_rcpt_extracell_dom1"/>
</dbReference>
<feature type="transmembrane region" description="Helical" evidence="5">
    <location>
        <begin position="373"/>
        <end position="394"/>
    </location>
</feature>
<dbReference type="Pfam" id="PF00512">
    <property type="entry name" value="HisKA"/>
    <property type="match status" value="1"/>
</dbReference>
<feature type="transmembrane region" description="Helical" evidence="5">
    <location>
        <begin position="316"/>
        <end position="333"/>
    </location>
</feature>
<dbReference type="SMART" id="SM00387">
    <property type="entry name" value="HATPase_c"/>
    <property type="match status" value="1"/>
</dbReference>
<dbReference type="Gene3D" id="3.30.565.10">
    <property type="entry name" value="Histidine kinase-like ATPase, C-terminal domain"/>
    <property type="match status" value="1"/>
</dbReference>
<evidence type="ECO:0000256" key="5">
    <source>
        <dbReference type="SAM" id="Phobius"/>
    </source>
</evidence>
<dbReference type="InterPro" id="IPR005467">
    <property type="entry name" value="His_kinase_dom"/>
</dbReference>
<feature type="transmembrane region" description="Helical" evidence="5">
    <location>
        <begin position="259"/>
        <end position="281"/>
    </location>
</feature>
<keyword evidence="3 4" id="KW-0597">Phosphoprotein</keyword>
<feature type="transmembrane region" description="Helical" evidence="5">
    <location>
        <begin position="345"/>
        <end position="367"/>
    </location>
</feature>
<dbReference type="PANTHER" id="PTHR45339">
    <property type="entry name" value="HYBRID SIGNAL TRANSDUCTION HISTIDINE KINASE J"/>
    <property type="match status" value="1"/>
</dbReference>
<dbReference type="InterPro" id="IPR004358">
    <property type="entry name" value="Sig_transdc_His_kin-like_C"/>
</dbReference>
<evidence type="ECO:0000256" key="2">
    <source>
        <dbReference type="ARBA" id="ARBA00012438"/>
    </source>
</evidence>
<dbReference type="Gene3D" id="1.10.287.130">
    <property type="match status" value="1"/>
</dbReference>
<dbReference type="PRINTS" id="PR00344">
    <property type="entry name" value="BCTRLSENSOR"/>
</dbReference>
<dbReference type="InterPro" id="IPR036097">
    <property type="entry name" value="HisK_dim/P_sf"/>
</dbReference>
<evidence type="ECO:0000256" key="4">
    <source>
        <dbReference type="PROSITE-ProRule" id="PRU00169"/>
    </source>
</evidence>
<dbReference type="PANTHER" id="PTHR45339:SF3">
    <property type="entry name" value="HISTIDINE KINASE"/>
    <property type="match status" value="1"/>
</dbReference>
<proteinExistence type="predicted"/>
<evidence type="ECO:0000259" key="6">
    <source>
        <dbReference type="PROSITE" id="PS50109"/>
    </source>
</evidence>
<name>A0ABW7NEX3_9BACT</name>
<evidence type="ECO:0000256" key="1">
    <source>
        <dbReference type="ARBA" id="ARBA00000085"/>
    </source>
</evidence>
<feature type="transmembrane region" description="Helical" evidence="5">
    <location>
        <begin position="222"/>
        <end position="239"/>
    </location>
</feature>
<evidence type="ECO:0000256" key="3">
    <source>
        <dbReference type="ARBA" id="ARBA00022553"/>
    </source>
</evidence>
<dbReference type="InterPro" id="IPR011006">
    <property type="entry name" value="CheY-like_superfamily"/>
</dbReference>
<sequence length="774" mass="87633">MNGKFLLCVIVLFAIGMNVTAREAQKGVLDLRDADLSAAPVPLNGEWTFFWEQLLSPDAISSSTQDFFYFPELWNNHSSHGGVPLSRNGFATYHLTILLPRDRTDLALRIKHVYSAARLYIEDERIDFGGQVGMDPATSDPKWVPQIIELPDQDTVRITLQISNFSHRKGGAREAILLGDEAFLRSQANELLAFDLLLTGTLVMTGLFFCALYFFGQREKSAIFFSVFCLTFSYRVVGADDYTLQIIYPGMAWLTSIRLEYLSLFVPPIFFTLYTHALFPLKYRVNPLYIFVAISILASGITLIFPPMVFTSLVDAYLILLLVGILIVAYVYIRAYQRNMEGSRYALISSLMILMIFSYKIYLYMGAAEEIELISFVGYLAFFFFQSLILFFLFTNSLKEAKEQAEHAARTKSEFLSMMSHEIRTPMNAVIGLSNYLLGDQPTKNQEETLNTLKFSAENLLVIINDILDFSKIEADKIEFEYRSVDIRSLIENLNRVFLPIADAKKLKVVFECDDRIPQFISCDQTRTSQILTNLLSNAIKFTEEGVIRLSLKCESQTNDHVVIKFEVADTGIGIEKQRQEDIFQSFTQASSSTNRRYGGTGLGLTITKKLLKLQGSDLMLESELGNGSLFWFTQQFAIVEDIILESMPDNIEEQQLPLDVLLVEDNQINVMVASKFLNKWGASVTVAANGIEAIEAISTRNFHVVLMDLQMPVMDGFEAAEEIRKKNNLTPIIALTASALPEEQKKIRNSGMNDYIIKPFDPGELLKKLRHYT</sequence>
<feature type="domain" description="Histidine kinase" evidence="6">
    <location>
        <begin position="418"/>
        <end position="639"/>
    </location>
</feature>
<dbReference type="Pfam" id="PF00072">
    <property type="entry name" value="Response_reg"/>
    <property type="match status" value="1"/>
</dbReference>
<dbReference type="CDD" id="cd00082">
    <property type="entry name" value="HisKA"/>
    <property type="match status" value="1"/>
</dbReference>
<dbReference type="PROSITE" id="PS50110">
    <property type="entry name" value="RESPONSE_REGULATORY"/>
    <property type="match status" value="1"/>
</dbReference>
<comment type="caution">
    <text evidence="8">The sequence shown here is derived from an EMBL/GenBank/DDBJ whole genome shotgun (WGS) entry which is preliminary data.</text>
</comment>
<dbReference type="RefSeq" id="WP_395418498.1">
    <property type="nucleotide sequence ID" value="NZ_JBIPKE010000019.1"/>
</dbReference>
<dbReference type="SUPFAM" id="SSF47384">
    <property type="entry name" value="Homodimeric domain of signal transducing histidine kinase"/>
    <property type="match status" value="1"/>
</dbReference>
<accession>A0ABW7NEX3</accession>
<comment type="catalytic activity">
    <reaction evidence="1">
        <text>ATP + protein L-histidine = ADP + protein N-phospho-L-histidine.</text>
        <dbReference type="EC" id="2.7.13.3"/>
    </reaction>
</comment>
<dbReference type="PROSITE" id="PS50109">
    <property type="entry name" value="HIS_KIN"/>
    <property type="match status" value="1"/>
</dbReference>
<dbReference type="Pfam" id="PF02518">
    <property type="entry name" value="HATPase_c"/>
    <property type="match status" value="1"/>
</dbReference>
<gene>
    <name evidence="8" type="ORF">ACHKAR_16405</name>
</gene>
<dbReference type="Gene3D" id="3.40.50.2300">
    <property type="match status" value="1"/>
</dbReference>
<dbReference type="SMART" id="SM00448">
    <property type="entry name" value="REC"/>
    <property type="match status" value="1"/>
</dbReference>
<dbReference type="InterPro" id="IPR003594">
    <property type="entry name" value="HATPase_dom"/>
</dbReference>
<dbReference type="InterPro" id="IPR003661">
    <property type="entry name" value="HisK_dim/P_dom"/>
</dbReference>
<protein>
    <recommendedName>
        <fullName evidence="2">histidine kinase</fullName>
        <ecNumber evidence="2">2.7.13.3</ecNumber>
    </recommendedName>
</protein>
<keyword evidence="5" id="KW-0812">Transmembrane</keyword>